<keyword evidence="1" id="KW-0812">Transmembrane</keyword>
<dbReference type="EMBL" id="HBUF01342667">
    <property type="protein sequence ID" value="CAG6705710.1"/>
    <property type="molecule type" value="Transcribed_RNA"/>
</dbReference>
<dbReference type="EMBL" id="HBUF01342666">
    <property type="protein sequence ID" value="CAG6705709.1"/>
    <property type="molecule type" value="Transcribed_RNA"/>
</dbReference>
<dbReference type="EMBL" id="HBUF01342668">
    <property type="protein sequence ID" value="CAG6705711.1"/>
    <property type="molecule type" value="Transcribed_RNA"/>
</dbReference>
<reference evidence="2" key="1">
    <citation type="submission" date="2021-05" db="EMBL/GenBank/DDBJ databases">
        <authorList>
            <person name="Alioto T."/>
            <person name="Alioto T."/>
            <person name="Gomez Garrido J."/>
        </authorList>
    </citation>
    <scope>NUCLEOTIDE SEQUENCE</scope>
</reference>
<organism evidence="2">
    <name type="scientific">Cacopsylla melanoneura</name>
    <dbReference type="NCBI Taxonomy" id="428564"/>
    <lineage>
        <taxon>Eukaryota</taxon>
        <taxon>Metazoa</taxon>
        <taxon>Ecdysozoa</taxon>
        <taxon>Arthropoda</taxon>
        <taxon>Hexapoda</taxon>
        <taxon>Insecta</taxon>
        <taxon>Pterygota</taxon>
        <taxon>Neoptera</taxon>
        <taxon>Paraneoptera</taxon>
        <taxon>Hemiptera</taxon>
        <taxon>Sternorrhyncha</taxon>
        <taxon>Psylloidea</taxon>
        <taxon>Psyllidae</taxon>
        <taxon>Psyllinae</taxon>
        <taxon>Cacopsylla</taxon>
    </lineage>
</organism>
<feature type="transmembrane region" description="Helical" evidence="1">
    <location>
        <begin position="78"/>
        <end position="101"/>
    </location>
</feature>
<feature type="transmembrane region" description="Helical" evidence="1">
    <location>
        <begin position="113"/>
        <end position="131"/>
    </location>
</feature>
<protein>
    <submittedName>
        <fullName evidence="2">Uncharacterized protein</fullName>
    </submittedName>
</protein>
<proteinExistence type="predicted"/>
<dbReference type="AlphaFoldDB" id="A0A8D8XSK6"/>
<sequence>MLKVSVTSMRHTEVHGVRPERWVGQRSSDTRVIQERLLFHHGELVVSSNSEVWSTDTHNTVIGEVSVFLRDDSHTCHFLGPVINCGVTPECFIIIVLQISRSYAFRDGVNSDFMTFAMCFLDCTVVGVLVIESK</sequence>
<keyword evidence="1" id="KW-0472">Membrane</keyword>
<accession>A0A8D8XSK6</accession>
<keyword evidence="1" id="KW-1133">Transmembrane helix</keyword>
<evidence type="ECO:0000313" key="2">
    <source>
        <dbReference type="EMBL" id="CAG6705709.1"/>
    </source>
</evidence>
<evidence type="ECO:0000256" key="1">
    <source>
        <dbReference type="SAM" id="Phobius"/>
    </source>
</evidence>
<name>A0A8D8XSK6_9HEMI</name>